<dbReference type="PANTHER" id="PTHR11544">
    <property type="entry name" value="COLD SHOCK DOMAIN CONTAINING PROTEINS"/>
    <property type="match status" value="1"/>
</dbReference>
<comment type="subcellular location">
    <subcellularLocation>
        <location evidence="1 3">Cytoplasm</location>
    </subcellularLocation>
</comment>
<evidence type="ECO:0000313" key="6">
    <source>
        <dbReference type="Proteomes" id="UP000178646"/>
    </source>
</evidence>
<gene>
    <name evidence="5" type="ORF">A2W59_02280</name>
</gene>
<dbReference type="PROSITE" id="PS51857">
    <property type="entry name" value="CSD_2"/>
    <property type="match status" value="1"/>
</dbReference>
<name>A0A1G2PKX3_9BACT</name>
<comment type="caution">
    <text evidence="5">The sequence shown here is derived from an EMBL/GenBank/DDBJ whole genome shotgun (WGS) entry which is preliminary data.</text>
</comment>
<evidence type="ECO:0000313" key="5">
    <source>
        <dbReference type="EMBL" id="OHA48974.1"/>
    </source>
</evidence>
<dbReference type="PIRSF" id="PIRSF002599">
    <property type="entry name" value="Cold_shock_A"/>
    <property type="match status" value="1"/>
</dbReference>
<dbReference type="InterPro" id="IPR019844">
    <property type="entry name" value="CSD_CS"/>
</dbReference>
<dbReference type="Proteomes" id="UP000178646">
    <property type="component" value="Unassembled WGS sequence"/>
</dbReference>
<evidence type="ECO:0000256" key="1">
    <source>
        <dbReference type="ARBA" id="ARBA00004496"/>
    </source>
</evidence>
<dbReference type="InterPro" id="IPR050181">
    <property type="entry name" value="Cold_shock_domain"/>
</dbReference>
<evidence type="ECO:0000256" key="2">
    <source>
        <dbReference type="ARBA" id="ARBA00022490"/>
    </source>
</evidence>
<dbReference type="PRINTS" id="PR00050">
    <property type="entry name" value="COLDSHOCK"/>
</dbReference>
<dbReference type="SMART" id="SM00357">
    <property type="entry name" value="CSP"/>
    <property type="match status" value="1"/>
</dbReference>
<protein>
    <submittedName>
        <fullName evidence="5">Cold-shock protein</fullName>
    </submittedName>
</protein>
<accession>A0A1G2PKX3</accession>
<organism evidence="5 6">
    <name type="scientific">Candidatus Terrybacteria bacterium RIFCSPHIGHO2_02_41_19</name>
    <dbReference type="NCBI Taxonomy" id="1802364"/>
    <lineage>
        <taxon>Bacteria</taxon>
        <taxon>Candidatus Terryibacteriota</taxon>
    </lineage>
</organism>
<dbReference type="AlphaFoldDB" id="A0A1G2PKX3"/>
<evidence type="ECO:0000256" key="3">
    <source>
        <dbReference type="RuleBase" id="RU000408"/>
    </source>
</evidence>
<dbReference type="EMBL" id="MHSU01000039">
    <property type="protein sequence ID" value="OHA48974.1"/>
    <property type="molecule type" value="Genomic_DNA"/>
</dbReference>
<evidence type="ECO:0000259" key="4">
    <source>
        <dbReference type="PROSITE" id="PS51857"/>
    </source>
</evidence>
<keyword evidence="2" id="KW-0963">Cytoplasm</keyword>
<dbReference type="InterPro" id="IPR002059">
    <property type="entry name" value="CSP_DNA-bd"/>
</dbReference>
<dbReference type="GO" id="GO:0003676">
    <property type="term" value="F:nucleic acid binding"/>
    <property type="evidence" value="ECO:0007669"/>
    <property type="project" value="InterPro"/>
</dbReference>
<dbReference type="Pfam" id="PF00313">
    <property type="entry name" value="CSD"/>
    <property type="match status" value="1"/>
</dbReference>
<dbReference type="SUPFAM" id="SSF50249">
    <property type="entry name" value="Nucleic acid-binding proteins"/>
    <property type="match status" value="1"/>
</dbReference>
<dbReference type="CDD" id="cd04458">
    <property type="entry name" value="CSP_CDS"/>
    <property type="match status" value="1"/>
</dbReference>
<feature type="domain" description="CSD" evidence="4">
    <location>
        <begin position="1"/>
        <end position="65"/>
    </location>
</feature>
<reference evidence="5 6" key="1">
    <citation type="journal article" date="2016" name="Nat. Commun.">
        <title>Thousands of microbial genomes shed light on interconnected biogeochemical processes in an aquifer system.</title>
        <authorList>
            <person name="Anantharaman K."/>
            <person name="Brown C.T."/>
            <person name="Hug L.A."/>
            <person name="Sharon I."/>
            <person name="Castelle C.J."/>
            <person name="Probst A.J."/>
            <person name="Thomas B.C."/>
            <person name="Singh A."/>
            <person name="Wilkins M.J."/>
            <person name="Karaoz U."/>
            <person name="Brodie E.L."/>
            <person name="Williams K.H."/>
            <person name="Hubbard S.S."/>
            <person name="Banfield J.F."/>
        </authorList>
    </citation>
    <scope>NUCLEOTIDE SEQUENCE [LARGE SCALE GENOMIC DNA]</scope>
</reference>
<proteinExistence type="predicted"/>
<dbReference type="GO" id="GO:0005737">
    <property type="term" value="C:cytoplasm"/>
    <property type="evidence" value="ECO:0007669"/>
    <property type="project" value="UniProtKB-SubCell"/>
</dbReference>
<dbReference type="InterPro" id="IPR012340">
    <property type="entry name" value="NA-bd_OB-fold"/>
</dbReference>
<dbReference type="InterPro" id="IPR012156">
    <property type="entry name" value="Cold_shock_CspA"/>
</dbReference>
<dbReference type="Gene3D" id="2.40.50.140">
    <property type="entry name" value="Nucleic acid-binding proteins"/>
    <property type="match status" value="1"/>
</dbReference>
<sequence>MKGTIKTLVRDRGFGFIAREGEAKDLFFHSKELKGVTFDELKEGDALTFEVANGEKGPSAVNVSRA</sequence>
<dbReference type="InterPro" id="IPR011129">
    <property type="entry name" value="CSD"/>
</dbReference>
<dbReference type="PROSITE" id="PS00352">
    <property type="entry name" value="CSD_1"/>
    <property type="match status" value="1"/>
</dbReference>